<dbReference type="InterPro" id="IPR001932">
    <property type="entry name" value="PPM-type_phosphatase-like_dom"/>
</dbReference>
<gene>
    <name evidence="4" type="ORF">Rsub_03529</name>
</gene>
<dbReference type="STRING" id="307507.A0A2V0NY90"/>
<dbReference type="Gene3D" id="3.60.40.10">
    <property type="entry name" value="PPM-type phosphatase domain"/>
    <property type="match status" value="1"/>
</dbReference>
<feature type="compositionally biased region" description="Low complexity" evidence="2">
    <location>
        <begin position="32"/>
        <end position="82"/>
    </location>
</feature>
<keyword evidence="1" id="KW-0479">Metal-binding</keyword>
<evidence type="ECO:0000256" key="1">
    <source>
        <dbReference type="RuleBase" id="RU366020"/>
    </source>
</evidence>
<dbReference type="PANTHER" id="PTHR12320">
    <property type="entry name" value="PROTEIN PHOSPHATASE 2C"/>
    <property type="match status" value="1"/>
</dbReference>
<dbReference type="SMART" id="SM00331">
    <property type="entry name" value="PP2C_SIG"/>
    <property type="match status" value="1"/>
</dbReference>
<comment type="catalytic activity">
    <reaction evidence="1">
        <text>O-phospho-L-seryl-[protein] + H2O = L-seryl-[protein] + phosphate</text>
        <dbReference type="Rhea" id="RHEA:20629"/>
        <dbReference type="Rhea" id="RHEA-COMP:9863"/>
        <dbReference type="Rhea" id="RHEA-COMP:11604"/>
        <dbReference type="ChEBI" id="CHEBI:15377"/>
        <dbReference type="ChEBI" id="CHEBI:29999"/>
        <dbReference type="ChEBI" id="CHEBI:43474"/>
        <dbReference type="ChEBI" id="CHEBI:83421"/>
        <dbReference type="EC" id="3.1.3.16"/>
    </reaction>
</comment>
<proteinExistence type="inferred from homology"/>
<dbReference type="InterPro" id="IPR036457">
    <property type="entry name" value="PPM-type-like_dom_sf"/>
</dbReference>
<dbReference type="SMART" id="SM00332">
    <property type="entry name" value="PP2Cc"/>
    <property type="match status" value="1"/>
</dbReference>
<comment type="similarity">
    <text evidence="1">Belongs to the PP2C family.</text>
</comment>
<dbReference type="EC" id="3.1.3.16" evidence="1"/>
<dbReference type="SUPFAM" id="SSF81606">
    <property type="entry name" value="PP2C-like"/>
    <property type="match status" value="1"/>
</dbReference>
<dbReference type="FunCoup" id="A0A2V0NY90">
    <property type="interactions" value="746"/>
</dbReference>
<dbReference type="InParanoid" id="A0A2V0NY90"/>
<dbReference type="GO" id="GO:0004722">
    <property type="term" value="F:protein serine/threonine phosphatase activity"/>
    <property type="evidence" value="ECO:0007669"/>
    <property type="project" value="UniProtKB-EC"/>
</dbReference>
<evidence type="ECO:0000259" key="3">
    <source>
        <dbReference type="PROSITE" id="PS51746"/>
    </source>
</evidence>
<organism evidence="4 5">
    <name type="scientific">Raphidocelis subcapitata</name>
    <dbReference type="NCBI Taxonomy" id="307507"/>
    <lineage>
        <taxon>Eukaryota</taxon>
        <taxon>Viridiplantae</taxon>
        <taxon>Chlorophyta</taxon>
        <taxon>core chlorophytes</taxon>
        <taxon>Chlorophyceae</taxon>
        <taxon>CS clade</taxon>
        <taxon>Sphaeropleales</taxon>
        <taxon>Selenastraceae</taxon>
        <taxon>Raphidocelis</taxon>
    </lineage>
</organism>
<keyword evidence="1" id="KW-0904">Protein phosphatase</keyword>
<dbReference type="AlphaFoldDB" id="A0A2V0NY90"/>
<dbReference type="EMBL" id="BDRX01000017">
    <property type="protein sequence ID" value="GBF90533.1"/>
    <property type="molecule type" value="Genomic_DNA"/>
</dbReference>
<dbReference type="Proteomes" id="UP000247498">
    <property type="component" value="Unassembled WGS sequence"/>
</dbReference>
<dbReference type="OrthoDB" id="60843at2759"/>
<dbReference type="InterPro" id="IPR039123">
    <property type="entry name" value="PPTC7"/>
</dbReference>
<keyword evidence="5" id="KW-1185">Reference proteome</keyword>
<comment type="cofactor">
    <cofactor evidence="1">
        <name>Mg(2+)</name>
        <dbReference type="ChEBI" id="CHEBI:18420"/>
    </cofactor>
</comment>
<keyword evidence="1" id="KW-0460">Magnesium</keyword>
<evidence type="ECO:0000313" key="4">
    <source>
        <dbReference type="EMBL" id="GBF90533.1"/>
    </source>
</evidence>
<dbReference type="GO" id="GO:0046872">
    <property type="term" value="F:metal ion binding"/>
    <property type="evidence" value="ECO:0007669"/>
    <property type="project" value="UniProtKB-UniRule"/>
</dbReference>
<evidence type="ECO:0000256" key="2">
    <source>
        <dbReference type="SAM" id="MobiDB-lite"/>
    </source>
</evidence>
<feature type="region of interest" description="Disordered" evidence="2">
    <location>
        <begin position="26"/>
        <end position="89"/>
    </location>
</feature>
<sequence length="429" mass="43537">MLAPQRQALAGAGAMRQARSIARVPLAGAAVAPPRARLSRGPAPARSSSSSGSGPAAPAAAAAATTVVDAPAPAQQQQQQQQPPAPAASGMRLRTAACCLPHPEKEHYGGEDAFFLSAAGGGALGVADGVGGWAESGVNPAQYSRTLMRVTCAYIEGAEGEALARAAADGARAQGADNSLFGLASGGYDAAPAAAAAAAGGEEGYAYAFNNGAASGAPLAAAPPVAPRARADPRAALDAAHRRTRCAGSATAVVLQLDAAKRRLVAANLGDSGFLVARGGAVLARSKPLQHFFDCPLQLGAYPEFVDATDTAAQADVFEVPLRRGDVIIAGSDGLWDNVYDPEVLERLPATPDEAQAAAESIAALARRHASDPEFASPYAKEALLQGFDLPWFEKIKGASFKDGRLELATLTGGKQDDITVLVAVVEDC</sequence>
<name>A0A2V0NY90_9CHLO</name>
<comment type="cofactor">
    <cofactor evidence="1">
        <name>Mn(2+)</name>
        <dbReference type="ChEBI" id="CHEBI:29035"/>
    </cofactor>
</comment>
<comment type="caution">
    <text evidence="4">The sequence shown here is derived from an EMBL/GenBank/DDBJ whole genome shotgun (WGS) entry which is preliminary data.</text>
</comment>
<keyword evidence="1" id="KW-0464">Manganese</keyword>
<feature type="domain" description="PPM-type phosphatase" evidence="3">
    <location>
        <begin position="97"/>
        <end position="426"/>
    </location>
</feature>
<comment type="catalytic activity">
    <reaction evidence="1">
        <text>O-phospho-L-threonyl-[protein] + H2O = L-threonyl-[protein] + phosphate</text>
        <dbReference type="Rhea" id="RHEA:47004"/>
        <dbReference type="Rhea" id="RHEA-COMP:11060"/>
        <dbReference type="Rhea" id="RHEA-COMP:11605"/>
        <dbReference type="ChEBI" id="CHEBI:15377"/>
        <dbReference type="ChEBI" id="CHEBI:30013"/>
        <dbReference type="ChEBI" id="CHEBI:43474"/>
        <dbReference type="ChEBI" id="CHEBI:61977"/>
        <dbReference type="EC" id="3.1.3.16"/>
    </reaction>
</comment>
<protein>
    <recommendedName>
        <fullName evidence="1">Protein phosphatase</fullName>
        <ecNumber evidence="1">3.1.3.16</ecNumber>
    </recommendedName>
</protein>
<evidence type="ECO:0000313" key="5">
    <source>
        <dbReference type="Proteomes" id="UP000247498"/>
    </source>
</evidence>
<reference evidence="4 5" key="1">
    <citation type="journal article" date="2018" name="Sci. Rep.">
        <title>Raphidocelis subcapitata (=Pseudokirchneriella subcapitata) provides an insight into genome evolution and environmental adaptations in the Sphaeropleales.</title>
        <authorList>
            <person name="Suzuki S."/>
            <person name="Yamaguchi H."/>
            <person name="Nakajima N."/>
            <person name="Kawachi M."/>
        </authorList>
    </citation>
    <scope>NUCLEOTIDE SEQUENCE [LARGE SCALE GENOMIC DNA]</scope>
    <source>
        <strain evidence="4 5">NIES-35</strain>
    </source>
</reference>
<dbReference type="PROSITE" id="PS51746">
    <property type="entry name" value="PPM_2"/>
    <property type="match status" value="1"/>
</dbReference>
<accession>A0A2V0NY90</accession>
<dbReference type="PANTHER" id="PTHR12320:SF1">
    <property type="entry name" value="PROTEIN PHOSPHATASE PTC7 HOMOLOG"/>
    <property type="match status" value="1"/>
</dbReference>
<keyword evidence="1" id="KW-0378">Hydrolase</keyword>
<dbReference type="Pfam" id="PF07228">
    <property type="entry name" value="SpoIIE"/>
    <property type="match status" value="1"/>
</dbReference>